<comment type="caution">
    <text evidence="3">The sequence shown here is derived from an EMBL/GenBank/DDBJ whole genome shotgun (WGS) entry which is preliminary data.</text>
</comment>
<dbReference type="AlphaFoldDB" id="V8C632"/>
<name>V8C632_9HELI</name>
<feature type="domain" description="M23ase beta-sheet core" evidence="2">
    <location>
        <begin position="360"/>
        <end position="452"/>
    </location>
</feature>
<dbReference type="GO" id="GO:0004222">
    <property type="term" value="F:metalloendopeptidase activity"/>
    <property type="evidence" value="ECO:0007669"/>
    <property type="project" value="TreeGrafter"/>
</dbReference>
<dbReference type="SUPFAM" id="SSF51261">
    <property type="entry name" value="Duplicated hybrid motif"/>
    <property type="match status" value="1"/>
</dbReference>
<dbReference type="HOGENOM" id="CLU_048239_0_0_7"/>
<sequence length="490" mass="54638">MRIERVASPSQRANMNSFAKILTAIAVVLLGFYVYSLDLFSENPPQTKVYLYINPTKPVPIDDTSVWNTNRQIAVFAQSVSGIKSYTIKARTKGGLTVVNTKEVLNDKPKKLKIVLPKPDVPLPDKTTVDYEICITDWSNANLFSGSTTKKNLQLTINSKQPVITVISHSNKISYGGSALVVFHIDSVDIGELSISNGVQEFIPFPFMKEGYYAALIAWSIASKNFSASIFVRDSGYNTRKMVVPFIRDNAPRYSKSTIVLKEDFLNNKLDSLISDIGRSFPAGMEDNFEKFQYINETIRNQDDEIISTKLQEAMSARAILLSQKPNWENFTPLKGYSTVGRFGDARTYIAPDKQTSQSVHLGIDMASVKNDKIMLSNDGKIALSQQLGVYGKTILVEHSFGLVTLYSHLQEIQRDENEVVRKGDVLGLTGQSGWAFGDHLHFGVLVGGVPVRVSEWLDSKWIKNNITDIFESAALSIQRQGENPMNLEQ</sequence>
<dbReference type="STRING" id="1357400.HMPREF2086_01823"/>
<dbReference type="eggNOG" id="COG0739">
    <property type="taxonomic scope" value="Bacteria"/>
</dbReference>
<dbReference type="CDD" id="cd12797">
    <property type="entry name" value="M23_peptidase"/>
    <property type="match status" value="1"/>
</dbReference>
<protein>
    <recommendedName>
        <fullName evidence="2">M23ase beta-sheet core domain-containing protein</fullName>
    </recommendedName>
</protein>
<proteinExistence type="predicted"/>
<reference evidence="3 4" key="1">
    <citation type="journal article" date="2014" name="Genome Announc.">
        <title>Draft genome sequences of six enterohepatic helicobacter species isolated from humans and one from rhesus macaques.</title>
        <authorList>
            <person name="Shen Z."/>
            <person name="Sheh A."/>
            <person name="Young S.K."/>
            <person name="Abouelliel A."/>
            <person name="Ward D.V."/>
            <person name="Earl A.M."/>
            <person name="Fox J.G."/>
        </authorList>
    </citation>
    <scope>NUCLEOTIDE SEQUENCE [LARGE SCALE GENOMIC DNA]</scope>
    <source>
        <strain evidence="3 4">MIT 99-5501</strain>
    </source>
</reference>
<dbReference type="InterPro" id="IPR016047">
    <property type="entry name" value="M23ase_b-sheet_dom"/>
</dbReference>
<dbReference type="PATRIC" id="fig|1357400.3.peg.2465"/>
<evidence type="ECO:0000313" key="4">
    <source>
        <dbReference type="Proteomes" id="UP000018731"/>
    </source>
</evidence>
<organism evidence="3 4">
    <name type="scientific">Helicobacter macacae MIT 99-5501</name>
    <dbReference type="NCBI Taxonomy" id="1357400"/>
    <lineage>
        <taxon>Bacteria</taxon>
        <taxon>Pseudomonadati</taxon>
        <taxon>Campylobacterota</taxon>
        <taxon>Epsilonproteobacteria</taxon>
        <taxon>Campylobacterales</taxon>
        <taxon>Helicobacteraceae</taxon>
        <taxon>Helicobacter</taxon>
    </lineage>
</organism>
<gene>
    <name evidence="3" type="ORF">HMPREF2086_01823</name>
</gene>
<keyword evidence="1" id="KW-0732">Signal</keyword>
<dbReference type="PANTHER" id="PTHR21666">
    <property type="entry name" value="PEPTIDASE-RELATED"/>
    <property type="match status" value="1"/>
</dbReference>
<dbReference type="InterPro" id="IPR050570">
    <property type="entry name" value="Cell_wall_metabolism_enzyme"/>
</dbReference>
<dbReference type="PANTHER" id="PTHR21666:SF289">
    <property type="entry name" value="L-ALA--D-GLU ENDOPEPTIDASE"/>
    <property type="match status" value="1"/>
</dbReference>
<dbReference type="Pfam" id="PF01551">
    <property type="entry name" value="Peptidase_M23"/>
    <property type="match status" value="1"/>
</dbReference>
<dbReference type="Gene3D" id="2.70.70.10">
    <property type="entry name" value="Glucose Permease (Domain IIA)"/>
    <property type="match status" value="1"/>
</dbReference>
<accession>V8C632</accession>
<dbReference type="EMBL" id="AZJI01000009">
    <property type="protein sequence ID" value="ETD22512.1"/>
    <property type="molecule type" value="Genomic_DNA"/>
</dbReference>
<evidence type="ECO:0000313" key="3">
    <source>
        <dbReference type="EMBL" id="ETD22512.1"/>
    </source>
</evidence>
<evidence type="ECO:0000256" key="1">
    <source>
        <dbReference type="ARBA" id="ARBA00022729"/>
    </source>
</evidence>
<dbReference type="Proteomes" id="UP000018731">
    <property type="component" value="Unassembled WGS sequence"/>
</dbReference>
<dbReference type="InterPro" id="IPR011055">
    <property type="entry name" value="Dup_hybrid_motif"/>
</dbReference>
<evidence type="ECO:0000259" key="2">
    <source>
        <dbReference type="Pfam" id="PF01551"/>
    </source>
</evidence>
<keyword evidence="4" id="KW-1185">Reference proteome</keyword>